<comment type="caution">
    <text evidence="1">The sequence shown here is derived from an EMBL/GenBank/DDBJ whole genome shotgun (WGS) entry which is preliminary data.</text>
</comment>
<accession>A0A0A2MVS2</accession>
<gene>
    <name evidence="1" type="ORF">Q767_10615</name>
</gene>
<name>A0A0A2MVS2_9FLAO</name>
<dbReference type="STRING" id="1107311.Q767_10615"/>
<evidence type="ECO:0008006" key="3">
    <source>
        <dbReference type="Google" id="ProtNLM"/>
    </source>
</evidence>
<dbReference type="Proteomes" id="UP000030149">
    <property type="component" value="Unassembled WGS sequence"/>
</dbReference>
<evidence type="ECO:0000313" key="1">
    <source>
        <dbReference type="EMBL" id="KGO95661.1"/>
    </source>
</evidence>
<keyword evidence="2" id="KW-1185">Reference proteome</keyword>
<organism evidence="1 2">
    <name type="scientific">Flavobacterium enshiense DK69</name>
    <dbReference type="NCBI Taxonomy" id="1107311"/>
    <lineage>
        <taxon>Bacteria</taxon>
        <taxon>Pseudomonadati</taxon>
        <taxon>Bacteroidota</taxon>
        <taxon>Flavobacteriia</taxon>
        <taxon>Flavobacteriales</taxon>
        <taxon>Flavobacteriaceae</taxon>
        <taxon>Flavobacterium</taxon>
    </lineage>
</organism>
<dbReference type="InterPro" id="IPR009216">
    <property type="entry name" value="Virulence_factor_SrfB"/>
</dbReference>
<evidence type="ECO:0000313" key="2">
    <source>
        <dbReference type="Proteomes" id="UP000030149"/>
    </source>
</evidence>
<dbReference type="eggNOG" id="COG4457">
    <property type="taxonomic scope" value="Bacteria"/>
</dbReference>
<dbReference type="Pfam" id="PF07520">
    <property type="entry name" value="SrfB"/>
    <property type="match status" value="1"/>
</dbReference>
<protein>
    <recommendedName>
        <fullName evidence="3">Virulence factor SrfB</fullName>
    </recommendedName>
</protein>
<reference evidence="1 2" key="2">
    <citation type="journal article" date="2015" name="Stand. Genomic Sci.">
        <title>High quality draft genomic sequence of Flavobacterium enshiense DK69(T) and comparison among Flavobacterium genomes.</title>
        <authorList>
            <person name="Zeng Z."/>
            <person name="Chen C."/>
            <person name="Du H."/>
            <person name="Wang G."/>
            <person name="Li M."/>
        </authorList>
    </citation>
    <scope>NUCLEOTIDE SEQUENCE [LARGE SCALE GENOMIC DNA]</scope>
    <source>
        <strain evidence="1 2">DK69</strain>
    </source>
</reference>
<sequence length="1046" mass="121113">MKIMNLIANTGIQYFTFPLEINLNDNFKMYFHEWFDIEDNQLKLEIAHLFSEEEVWVKKHKLIELGYATLRNEYKVTESWETIQADDEFDASHIIPIDTDEPVDSGCFQESISRISWDKFENTWFPMPFFLLKGRQSEFGPTNWCRFKLIPVETNGRTRKYNLFLAFDTRTVFKEEGFEDEDLQETPIFTNAADRQKDYALCNNESKLVGYCSEAFNCDWVDRYVLKKFHGSEFNSIGDLRGLQKPKMDYLAQYIFIIRYIQQLKKENNEALVPKITLHSNQNAVYGNVDLVVDIGNSRTCAVLFDNSDFTKSSPLELQDFTMLVANGELNKYRDSFDMRLAFREADFGGKFGIDNSRQFVYPSMVRLGNEANRLIHKATNQNTGVEKTSTFSSPKRFLWDVKPQKQEWEFVQLEGETAKSIYIEGISEQLNSDGSLNTEGSGGILTHYSRKALMTFAFLEILAQAKMQINSYEQRNHWGNESMPRKIKRIIVTCPTAMSHIEQIALRRCAEDAAIMLDRFFEDIYYEQVDENEARKQIQVIPSAKKLSAREDRTEWIYDEATSAQFVFLYAEIKERYQKNVKEYFDFYGKLRSDLEDYNKKSLTIGSVDIGAGTTDVMIAAYKYHDEAQCTLTPVPLFWESFYLAGDDLLKRLVQQVVIEGKHSPIEKKLKALGKNPVEILQPFLGTDNGVSFRNRQLRSDFNLQVSVPVASYFLELLKQDNVESQILSYSDIFSNNPPTPTVLNYFNSHFGFELQSLQWQYDKKVVSYIIEQTFDTLIGKISSLLSYYACDIVLLSGRPTSLKSLTDLFLKYYAISPNRLKTMNDYRVGRWYPEDKRYKFIDGNGKFINPKSIITTGAMIGQIAENGGLNGFSLNLSELKKKLLPTTFYFGKLNEDSLEYLDTIITPDNNHATLQVTSLPLRIGVRQLNIPAYPSRPFYTLNFNDYKIEDRVRGRLDDDVTEAEVQQEIADEKQKIRQKMPLTITIERNFNEDAETLRLEEITDKEGNSLNKNFISLQVQSMSEVENFWLDSGIFNLNINNSQN</sequence>
<dbReference type="EMBL" id="JRLZ01000009">
    <property type="protein sequence ID" value="KGO95661.1"/>
    <property type="molecule type" value="Genomic_DNA"/>
</dbReference>
<proteinExistence type="predicted"/>
<reference evidence="2" key="1">
    <citation type="submission" date="2013-09" db="EMBL/GenBank/DDBJ databases">
        <authorList>
            <person name="Zeng Z."/>
            <person name="Chen C."/>
        </authorList>
    </citation>
    <scope>NUCLEOTIDE SEQUENCE [LARGE SCALE GENOMIC DNA]</scope>
    <source>
        <strain evidence="2">DK69</strain>
    </source>
</reference>
<dbReference type="PATRIC" id="fig|1107311.5.peg.650"/>
<dbReference type="AlphaFoldDB" id="A0A0A2MVS2"/>